<feature type="region of interest" description="Disordered" evidence="1">
    <location>
        <begin position="884"/>
        <end position="915"/>
    </location>
</feature>
<comment type="caution">
    <text evidence="2">The sequence shown here is derived from an EMBL/GenBank/DDBJ whole genome shotgun (WGS) entry which is preliminary data.</text>
</comment>
<protein>
    <submittedName>
        <fullName evidence="2">Uncharacterized protein</fullName>
    </submittedName>
</protein>
<reference evidence="2" key="2">
    <citation type="submission" date="2023-05" db="EMBL/GenBank/DDBJ databases">
        <authorList>
            <consortium name="Lawrence Berkeley National Laboratory"/>
            <person name="Steindorff A."/>
            <person name="Hensen N."/>
            <person name="Bonometti L."/>
            <person name="Westerberg I."/>
            <person name="Brannstrom I.O."/>
            <person name="Guillou S."/>
            <person name="Cros-Aarteil S."/>
            <person name="Calhoun S."/>
            <person name="Haridas S."/>
            <person name="Kuo A."/>
            <person name="Mondo S."/>
            <person name="Pangilinan J."/>
            <person name="Riley R."/>
            <person name="Labutti K."/>
            <person name="Andreopoulos B."/>
            <person name="Lipzen A."/>
            <person name="Chen C."/>
            <person name="Yanf M."/>
            <person name="Daum C."/>
            <person name="Ng V."/>
            <person name="Clum A."/>
            <person name="Ohm R."/>
            <person name="Martin F."/>
            <person name="Silar P."/>
            <person name="Natvig D."/>
            <person name="Lalanne C."/>
            <person name="Gautier V."/>
            <person name="Ament-Velasquez S.L."/>
            <person name="Kruys A."/>
            <person name="Hutchinson M.I."/>
            <person name="Powell A.J."/>
            <person name="Barry K."/>
            <person name="Miller A.N."/>
            <person name="Grigoriev I.V."/>
            <person name="Debuchy R."/>
            <person name="Gladieux P."/>
            <person name="Thoren M.H."/>
            <person name="Johannesson H."/>
        </authorList>
    </citation>
    <scope>NUCLEOTIDE SEQUENCE</scope>
    <source>
        <strain evidence="2">CBS 141.50</strain>
    </source>
</reference>
<dbReference type="GeneID" id="87821858"/>
<name>A0AAN6ZRW2_9PEZI</name>
<proteinExistence type="predicted"/>
<dbReference type="RefSeq" id="XP_062641145.1">
    <property type="nucleotide sequence ID" value="XM_062785245.1"/>
</dbReference>
<evidence type="ECO:0000256" key="1">
    <source>
        <dbReference type="SAM" id="MobiDB-lite"/>
    </source>
</evidence>
<organism evidence="2 3">
    <name type="scientific">Dichotomopilus funicola</name>
    <dbReference type="NCBI Taxonomy" id="1934379"/>
    <lineage>
        <taxon>Eukaryota</taxon>
        <taxon>Fungi</taxon>
        <taxon>Dikarya</taxon>
        <taxon>Ascomycota</taxon>
        <taxon>Pezizomycotina</taxon>
        <taxon>Sordariomycetes</taxon>
        <taxon>Sordariomycetidae</taxon>
        <taxon>Sordariales</taxon>
        <taxon>Chaetomiaceae</taxon>
        <taxon>Dichotomopilus</taxon>
    </lineage>
</organism>
<evidence type="ECO:0000313" key="2">
    <source>
        <dbReference type="EMBL" id="KAK4147774.1"/>
    </source>
</evidence>
<dbReference type="EMBL" id="MU853555">
    <property type="protein sequence ID" value="KAK4147774.1"/>
    <property type="molecule type" value="Genomic_DNA"/>
</dbReference>
<dbReference type="AlphaFoldDB" id="A0AAN6ZRW2"/>
<feature type="compositionally biased region" description="Acidic residues" evidence="1">
    <location>
        <begin position="895"/>
        <end position="915"/>
    </location>
</feature>
<keyword evidence="3" id="KW-1185">Reference proteome</keyword>
<sequence length="932" mass="104962">MSSPKLNKAVQASHSWYAGRRQPPLEALLDSIVNFFTHESSDSCKNWGTKAEKVVTYLEWLAFDDDQIQLHIAPPVTRALFNEVLKKATVQVLSEELEHIKPTVVAAPWSRTTTTTTIPLRSTRLDWMITGKDQTYRPALTGQQQQTLLLPKPVQPRPPTQVNSMLIDQPENARFHYTLLEDEQYWWRSLFTSDPDNAPPPPGIEDPTEVGNLAKIEDETFNAFFSVLSGAWTATNPKLGWAAFVQSVKPAENIAQNWAQERGIRRAVFQLALRAVSDRPSMLTAPPSSSSFKLPTRHRIIFPVPAATLRKAREAADVPAWIMPCVPECHATARARARARALAGAEAGSGSEEEATKAGPRETFETMRSVILPVNLVLGAPIVWRGVTRQMQEAERLRTQCQTVAKLLQAAQDRAPRPLLRDVLGLVKRGVEGAFVDESLPFGVQLAMDEWVGGDVGDRRPKMLDGGDLEWLRFLAGEGANEKNRTGRFVLDEPRERYRLFLLFASKVQKLLDDKNPEGLFARHDAQVKVEDLLAAINAGKDSNNTVDKYQFSPAEACAWLDRMRVTGHVKFRLDLRCYGVVERPPVQYFPEHRVTWNPKGTKYTRPKFSPKFISEWTNLKDHVPDVSKGSPIHNLFVALAYRLGYTIAIADKTAQGLPTSRRSRSTSSHPIPTTLEPFLSQITRLRADIIRDLHNNKTMLGPGRRVTYIDRQGQYRTFFARDHSWDWASPKILGGTGAAAETVEGPSAGHRRRQFWSLDRWPGPAVEGSSSREGMGGLRRLTEEEMKQADPIAARYRQPKLRPYVEEKVVFRPGPATYWGGDTKLQREVLFGDTMAILGGEEENQPNWLKTLTALNPFSQKLEENKLPTVDPDLVPQSWDPVAEAEEQMRAEEPEYYEEEDSDVVEEREEGDIEYPGEDVLMTGMEPLLMV</sequence>
<reference evidence="2" key="1">
    <citation type="journal article" date="2023" name="Mol. Phylogenet. Evol.">
        <title>Genome-scale phylogeny and comparative genomics of the fungal order Sordariales.</title>
        <authorList>
            <person name="Hensen N."/>
            <person name="Bonometti L."/>
            <person name="Westerberg I."/>
            <person name="Brannstrom I.O."/>
            <person name="Guillou S."/>
            <person name="Cros-Aarteil S."/>
            <person name="Calhoun S."/>
            <person name="Haridas S."/>
            <person name="Kuo A."/>
            <person name="Mondo S."/>
            <person name="Pangilinan J."/>
            <person name="Riley R."/>
            <person name="LaButti K."/>
            <person name="Andreopoulos B."/>
            <person name="Lipzen A."/>
            <person name="Chen C."/>
            <person name="Yan M."/>
            <person name="Daum C."/>
            <person name="Ng V."/>
            <person name="Clum A."/>
            <person name="Steindorff A."/>
            <person name="Ohm R.A."/>
            <person name="Martin F."/>
            <person name="Silar P."/>
            <person name="Natvig D.O."/>
            <person name="Lalanne C."/>
            <person name="Gautier V."/>
            <person name="Ament-Velasquez S.L."/>
            <person name="Kruys A."/>
            <person name="Hutchinson M.I."/>
            <person name="Powell A.J."/>
            <person name="Barry K."/>
            <person name="Miller A.N."/>
            <person name="Grigoriev I.V."/>
            <person name="Debuchy R."/>
            <person name="Gladieux P."/>
            <person name="Hiltunen Thoren M."/>
            <person name="Johannesson H."/>
        </authorList>
    </citation>
    <scope>NUCLEOTIDE SEQUENCE</scope>
    <source>
        <strain evidence="2">CBS 141.50</strain>
    </source>
</reference>
<gene>
    <name evidence="2" type="ORF">C8A04DRAFT_8804</name>
</gene>
<accession>A0AAN6ZRW2</accession>
<evidence type="ECO:0000313" key="3">
    <source>
        <dbReference type="Proteomes" id="UP001302676"/>
    </source>
</evidence>
<dbReference type="Proteomes" id="UP001302676">
    <property type="component" value="Unassembled WGS sequence"/>
</dbReference>